<sequence length="274" mass="30234">MLRWGNDSGKSMSKNTLLALGTLATMLSFTSIAAAQTSAPSSPSITVNGAKPDLSQYEPAPDNPNPPVSDKDIYCPTALEPILPGDYYACEARAAYGNDNYRKMIEMLRESAYWANKDAQYTLGLAYFNGDMPDVPEDRPLGLAWLALAAERKNQQYQLAYASARAKVTTQEYQQALKLWRQMRLKYADNVAAKRAIRRFNHAIEPIDDSARENGTVYLRGYAPYSQSAFSVANKLHDQATTDFENTEGTVVVGKPEWLHGQQPASASSTSTTQ</sequence>
<dbReference type="Proteomes" id="UP001620461">
    <property type="component" value="Unassembled WGS sequence"/>
</dbReference>
<evidence type="ECO:0000313" key="4">
    <source>
        <dbReference type="Proteomes" id="UP001620461"/>
    </source>
</evidence>
<feature type="chain" id="PRO_5046009796" description="Sel1 repeat family protein" evidence="2">
    <location>
        <begin position="34"/>
        <end position="274"/>
    </location>
</feature>
<proteinExistence type="predicted"/>
<protein>
    <recommendedName>
        <fullName evidence="5">Sel1 repeat family protein</fullName>
    </recommendedName>
</protein>
<accession>A0ABW8JJ30</accession>
<feature type="region of interest" description="Disordered" evidence="1">
    <location>
        <begin position="39"/>
        <end position="71"/>
    </location>
</feature>
<organism evidence="3 4">
    <name type="scientific">Dyella jejuensis</name>
    <dbReference type="NCBI Taxonomy" id="1432009"/>
    <lineage>
        <taxon>Bacteria</taxon>
        <taxon>Pseudomonadati</taxon>
        <taxon>Pseudomonadota</taxon>
        <taxon>Gammaproteobacteria</taxon>
        <taxon>Lysobacterales</taxon>
        <taxon>Rhodanobacteraceae</taxon>
        <taxon>Dyella</taxon>
    </lineage>
</organism>
<dbReference type="RefSeq" id="WP_404547744.1">
    <property type="nucleotide sequence ID" value="NZ_JADIKJ010000013.1"/>
</dbReference>
<keyword evidence="4" id="KW-1185">Reference proteome</keyword>
<reference evidence="3 4" key="1">
    <citation type="submission" date="2020-10" db="EMBL/GenBank/DDBJ databases">
        <title>Phylogeny of dyella-like bacteria.</title>
        <authorList>
            <person name="Fu J."/>
        </authorList>
    </citation>
    <scope>NUCLEOTIDE SEQUENCE [LARGE SCALE GENOMIC DNA]</scope>
    <source>
        <strain evidence="3 4">JP1</strain>
    </source>
</reference>
<evidence type="ECO:0000313" key="3">
    <source>
        <dbReference type="EMBL" id="MFK2901122.1"/>
    </source>
</evidence>
<comment type="caution">
    <text evidence="3">The sequence shown here is derived from an EMBL/GenBank/DDBJ whole genome shotgun (WGS) entry which is preliminary data.</text>
</comment>
<evidence type="ECO:0000256" key="2">
    <source>
        <dbReference type="SAM" id="SignalP"/>
    </source>
</evidence>
<dbReference type="Gene3D" id="1.25.40.10">
    <property type="entry name" value="Tetratricopeptide repeat domain"/>
    <property type="match status" value="1"/>
</dbReference>
<evidence type="ECO:0008006" key="5">
    <source>
        <dbReference type="Google" id="ProtNLM"/>
    </source>
</evidence>
<dbReference type="SUPFAM" id="SSF81901">
    <property type="entry name" value="HCP-like"/>
    <property type="match status" value="1"/>
</dbReference>
<name>A0ABW8JJ30_9GAMM</name>
<keyword evidence="2" id="KW-0732">Signal</keyword>
<gene>
    <name evidence="3" type="ORF">ISP15_12305</name>
</gene>
<feature type="signal peptide" evidence="2">
    <location>
        <begin position="1"/>
        <end position="33"/>
    </location>
</feature>
<evidence type="ECO:0000256" key="1">
    <source>
        <dbReference type="SAM" id="MobiDB-lite"/>
    </source>
</evidence>
<dbReference type="InterPro" id="IPR011990">
    <property type="entry name" value="TPR-like_helical_dom_sf"/>
</dbReference>
<dbReference type="EMBL" id="JADIKJ010000013">
    <property type="protein sequence ID" value="MFK2901122.1"/>
    <property type="molecule type" value="Genomic_DNA"/>
</dbReference>